<organism evidence="2 3">
    <name type="scientific">Lyophyllum shimeji</name>
    <name type="common">Hon-shimeji</name>
    <name type="synonym">Tricholoma shimeji</name>
    <dbReference type="NCBI Taxonomy" id="47721"/>
    <lineage>
        <taxon>Eukaryota</taxon>
        <taxon>Fungi</taxon>
        <taxon>Dikarya</taxon>
        <taxon>Basidiomycota</taxon>
        <taxon>Agaricomycotina</taxon>
        <taxon>Agaricomycetes</taxon>
        <taxon>Agaricomycetidae</taxon>
        <taxon>Agaricales</taxon>
        <taxon>Tricholomatineae</taxon>
        <taxon>Lyophyllaceae</taxon>
        <taxon>Lyophyllum</taxon>
    </lineage>
</organism>
<feature type="region of interest" description="Disordered" evidence="1">
    <location>
        <begin position="68"/>
        <end position="92"/>
    </location>
</feature>
<dbReference type="AlphaFoldDB" id="A0A9P3UWT2"/>
<accession>A0A9P3UWT2</accession>
<comment type="caution">
    <text evidence="2">The sequence shown here is derived from an EMBL/GenBank/DDBJ whole genome shotgun (WGS) entry which is preliminary data.</text>
</comment>
<sequence length="564" mass="63014">MPRRSSSADIEHIARPGIKMGMITRSMKTKIGATQTANEDGVRRNPARQATIILGEKRETLKAKLRQAHLKSTGRVADEEKPEKAKKSTAKKVKLPPIPKWAAVPRPALLTLSKGMPRRKGYHRHETLMNKEKALYDGLAQLWGRHAPVFRLPHVDLQELETRPTTLKARAEAEKVMQEMEGWVSDPFSGTWGDKNDRRLLAVFSWHLNEKKDKPAADEASEGADLPSQEASPHAPVEYQTGPQGHPGRSLNDFESAPEKLRFRHGFPKAKLSRHHEATQYLHSVLHPVSHARDSRHDEHVRTIDLTPKDSADLPGGNQVPAPEDVRASLGIQAGPPVGPVLERVGVTHLVHGWEQQGHPGNFAVSTDIVRNANAAQTVEWYFQATQSMARRLAAMFKVAFPDYYQKYRRAFNAGVWTRSDPGPWLGRAIVWKLDVYMHRDGLDGGPTATFPMGAYQGGEFYLPDLRLKLTYRPGDVVISLSGLLYHAVGPWKPDLDAPQHGKITPGRISHVFFFPKKSLDVLEGKPPLWALRTGWGKLPDSWEEGEEAKRNAKRSGKRDATAP</sequence>
<name>A0A9P3UWT2_LYOSH</name>
<feature type="region of interest" description="Disordered" evidence="1">
    <location>
        <begin position="537"/>
        <end position="564"/>
    </location>
</feature>
<evidence type="ECO:0000313" key="2">
    <source>
        <dbReference type="EMBL" id="GLB45431.1"/>
    </source>
</evidence>
<protein>
    <submittedName>
        <fullName evidence="2">Uncharacterized protein</fullName>
    </submittedName>
</protein>
<dbReference type="Gene3D" id="3.60.130.30">
    <property type="match status" value="1"/>
</dbReference>
<feature type="compositionally biased region" description="Basic and acidic residues" evidence="1">
    <location>
        <begin position="76"/>
        <end position="86"/>
    </location>
</feature>
<keyword evidence="3" id="KW-1185">Reference proteome</keyword>
<reference evidence="2" key="1">
    <citation type="submission" date="2022-07" db="EMBL/GenBank/DDBJ databases">
        <title>The genome of Lyophyllum shimeji provides insight into the initial evolution of ectomycorrhizal fungal genome.</title>
        <authorList>
            <person name="Kobayashi Y."/>
            <person name="Shibata T."/>
            <person name="Hirakawa H."/>
            <person name="Shigenobu S."/>
            <person name="Nishiyama T."/>
            <person name="Yamada A."/>
            <person name="Hasebe M."/>
            <person name="Kawaguchi M."/>
        </authorList>
    </citation>
    <scope>NUCLEOTIDE SEQUENCE</scope>
    <source>
        <strain evidence="2">AT787</strain>
    </source>
</reference>
<evidence type="ECO:0000313" key="3">
    <source>
        <dbReference type="Proteomes" id="UP001063166"/>
    </source>
</evidence>
<proteinExistence type="predicted"/>
<dbReference type="OrthoDB" id="2658103at2759"/>
<feature type="region of interest" description="Disordered" evidence="1">
    <location>
        <begin position="211"/>
        <end position="254"/>
    </location>
</feature>
<dbReference type="EMBL" id="BRPK01000022">
    <property type="protein sequence ID" value="GLB45431.1"/>
    <property type="molecule type" value="Genomic_DNA"/>
</dbReference>
<dbReference type="Proteomes" id="UP001063166">
    <property type="component" value="Unassembled WGS sequence"/>
</dbReference>
<evidence type="ECO:0000256" key="1">
    <source>
        <dbReference type="SAM" id="MobiDB-lite"/>
    </source>
</evidence>
<gene>
    <name evidence="2" type="ORF">LshimejAT787_2200940</name>
</gene>